<dbReference type="OrthoDB" id="3265515at2759"/>
<dbReference type="InParanoid" id="A0A0D0CYP5"/>
<gene>
    <name evidence="1" type="ORF">PAXRUDRAFT_116449</name>
</gene>
<reference evidence="2" key="2">
    <citation type="submission" date="2015-01" db="EMBL/GenBank/DDBJ databases">
        <title>Evolutionary Origins and Diversification of the Mycorrhizal Mutualists.</title>
        <authorList>
            <consortium name="DOE Joint Genome Institute"/>
            <consortium name="Mycorrhizal Genomics Consortium"/>
            <person name="Kohler A."/>
            <person name="Kuo A."/>
            <person name="Nagy L.G."/>
            <person name="Floudas D."/>
            <person name="Copeland A."/>
            <person name="Barry K.W."/>
            <person name="Cichocki N."/>
            <person name="Veneault-Fourrey C."/>
            <person name="LaButti K."/>
            <person name="Lindquist E.A."/>
            <person name="Lipzen A."/>
            <person name="Lundell T."/>
            <person name="Morin E."/>
            <person name="Murat C."/>
            <person name="Riley R."/>
            <person name="Ohm R."/>
            <person name="Sun H."/>
            <person name="Tunlid A."/>
            <person name="Henrissat B."/>
            <person name="Grigoriev I.V."/>
            <person name="Hibbett D.S."/>
            <person name="Martin F."/>
        </authorList>
    </citation>
    <scope>NUCLEOTIDE SEQUENCE [LARGE SCALE GENOMIC DNA]</scope>
    <source>
        <strain evidence="2">Ve08.2h10</strain>
    </source>
</reference>
<dbReference type="EMBL" id="KN827533">
    <property type="protein sequence ID" value="KIK76356.1"/>
    <property type="molecule type" value="Genomic_DNA"/>
</dbReference>
<dbReference type="Proteomes" id="UP000054538">
    <property type="component" value="Unassembled WGS sequence"/>
</dbReference>
<organism evidence="1 2">
    <name type="scientific">Paxillus rubicundulus Ve08.2h10</name>
    <dbReference type="NCBI Taxonomy" id="930991"/>
    <lineage>
        <taxon>Eukaryota</taxon>
        <taxon>Fungi</taxon>
        <taxon>Dikarya</taxon>
        <taxon>Basidiomycota</taxon>
        <taxon>Agaricomycotina</taxon>
        <taxon>Agaricomycetes</taxon>
        <taxon>Agaricomycetidae</taxon>
        <taxon>Boletales</taxon>
        <taxon>Paxilineae</taxon>
        <taxon>Paxillaceae</taxon>
        <taxon>Paxillus</taxon>
    </lineage>
</organism>
<evidence type="ECO:0000313" key="2">
    <source>
        <dbReference type="Proteomes" id="UP000054538"/>
    </source>
</evidence>
<evidence type="ECO:0008006" key="3">
    <source>
        <dbReference type="Google" id="ProtNLM"/>
    </source>
</evidence>
<accession>A0A0D0CYP5</accession>
<reference evidence="1 2" key="1">
    <citation type="submission" date="2014-04" db="EMBL/GenBank/DDBJ databases">
        <authorList>
            <consortium name="DOE Joint Genome Institute"/>
            <person name="Kuo A."/>
            <person name="Kohler A."/>
            <person name="Jargeat P."/>
            <person name="Nagy L.G."/>
            <person name="Floudas D."/>
            <person name="Copeland A."/>
            <person name="Barry K.W."/>
            <person name="Cichocki N."/>
            <person name="Veneault-Fourrey C."/>
            <person name="LaButti K."/>
            <person name="Lindquist E.A."/>
            <person name="Lipzen A."/>
            <person name="Lundell T."/>
            <person name="Morin E."/>
            <person name="Murat C."/>
            <person name="Sun H."/>
            <person name="Tunlid A."/>
            <person name="Henrissat B."/>
            <person name="Grigoriev I.V."/>
            <person name="Hibbett D.S."/>
            <person name="Martin F."/>
            <person name="Nordberg H.P."/>
            <person name="Cantor M.N."/>
            <person name="Hua S.X."/>
        </authorList>
    </citation>
    <scope>NUCLEOTIDE SEQUENCE [LARGE SCALE GENOMIC DNA]</scope>
    <source>
        <strain evidence="1 2">Ve08.2h10</strain>
    </source>
</reference>
<evidence type="ECO:0000313" key="1">
    <source>
        <dbReference type="EMBL" id="KIK76356.1"/>
    </source>
</evidence>
<name>A0A0D0CYP5_9AGAM</name>
<dbReference type="HOGENOM" id="CLU_164205_1_0_1"/>
<protein>
    <recommendedName>
        <fullName evidence="3">RNase H type-1 domain-containing protein</fullName>
    </recommendedName>
</protein>
<sequence length="74" mass="8395">LTVRWISGHDRVVEGNELANKEAKSATKNSRFNSPTRQLLLFLCKGALLSSISTLKQAQKQSKVRWTLIWKQSP</sequence>
<proteinExistence type="predicted"/>
<feature type="non-terminal residue" evidence="1">
    <location>
        <position position="74"/>
    </location>
</feature>
<keyword evidence="2" id="KW-1185">Reference proteome</keyword>
<feature type="non-terminal residue" evidence="1">
    <location>
        <position position="1"/>
    </location>
</feature>
<dbReference type="AlphaFoldDB" id="A0A0D0CYP5"/>